<name>A0ABQ8RHF8_FUSEQ</name>
<dbReference type="SUPFAM" id="SSF48403">
    <property type="entry name" value="Ankyrin repeat"/>
    <property type="match status" value="2"/>
</dbReference>
<evidence type="ECO:0000256" key="3">
    <source>
        <dbReference type="PROSITE-ProRule" id="PRU00023"/>
    </source>
</evidence>
<feature type="repeat" description="ANK" evidence="3">
    <location>
        <begin position="733"/>
        <end position="765"/>
    </location>
</feature>
<organism evidence="4 5">
    <name type="scientific">Fusarium equiseti</name>
    <name type="common">Fusarium scirpi</name>
    <dbReference type="NCBI Taxonomy" id="61235"/>
    <lineage>
        <taxon>Eukaryota</taxon>
        <taxon>Fungi</taxon>
        <taxon>Dikarya</taxon>
        <taxon>Ascomycota</taxon>
        <taxon>Pezizomycotina</taxon>
        <taxon>Sordariomycetes</taxon>
        <taxon>Hypocreomycetidae</taxon>
        <taxon>Hypocreales</taxon>
        <taxon>Nectriaceae</taxon>
        <taxon>Fusarium</taxon>
        <taxon>Fusarium incarnatum-equiseti species complex</taxon>
    </lineage>
</organism>
<feature type="repeat" description="ANK" evidence="3">
    <location>
        <begin position="499"/>
        <end position="531"/>
    </location>
</feature>
<dbReference type="Gene3D" id="1.25.40.20">
    <property type="entry name" value="Ankyrin repeat-containing domain"/>
    <property type="match status" value="3"/>
</dbReference>
<dbReference type="EMBL" id="JAOQBH010000006">
    <property type="protein sequence ID" value="KAJ4135234.1"/>
    <property type="molecule type" value="Genomic_DNA"/>
</dbReference>
<feature type="repeat" description="ANK" evidence="3">
    <location>
        <begin position="634"/>
        <end position="666"/>
    </location>
</feature>
<keyword evidence="1" id="KW-0677">Repeat</keyword>
<feature type="repeat" description="ANK" evidence="3">
    <location>
        <begin position="700"/>
        <end position="732"/>
    </location>
</feature>
<sequence>MDTSLRTLDDMLNGGLVTDNNDMAQALKPSFDGIMDSKPPDQSLARHILTWVVYSKQDLTRNLLLEALDISRGHNNDHGEWHLDTDSLLYVCCGLVVLDPEKETFRLIHDSIGECESMAKLGLSQLEAEIARVCLKSLLSETSDNYSGSLLSYSASFWALHLRSVGGGIGRHLHDLTKEFLLSPPKITRALSLVPMINPECEIENINGLHAAAFFDLPDWIRHLEKSIYIDQVSADGKTALHWAVAYGRRDPVIQLLALRAEPNKQDYSKEAPLHKIARASTEICLDIARDLIERGADVTKRSKGQSPLSLAIQYGPTSLARLYIESQRDVNKEISSGWTSLRELFYHGYEIGKWLEVQGEGSRHSRRGGEVKKHIHSLLDLLLERGAKLNEETSDKWLPLPAAVRLGSASIVEKLLRHQPNSADSNLRDPSDGETPLRIALTYIRRKEARLLLQHGSDVNEDNKDGWKPLIHLCQVNDQELVQAVIEKGARLDDVDGKGLSALSYAIKNNNKDISWLLMTKGADVNIPGPKSRHNIERALEHDDYSVAWLLCEHGAAIERQDEKGMTLLHRASRNRNLRQVQFLMERGLTLSTVDKDGQTPLHHAVKGGSEKVVHLLASRNTGSKILDKPDNNGSTALMLATLSMNLSMVPTLLRHGASCEVKDHNGMAPIHSAAHLGWLEGLRVFIQQVKDVNMTDNTGNTAVHHAVYGGKVNTIRYLASEKASLEVLNNDGCSPLMAAVLQDSPDIVWALLKAGANIHRIGKNGCSAIDFASYRGSSRSMKIFQTVLQPLWSQNDSNGF</sequence>
<accession>A0ABQ8RHF8</accession>
<evidence type="ECO:0000313" key="4">
    <source>
        <dbReference type="EMBL" id="KAJ4135234.1"/>
    </source>
</evidence>
<feature type="repeat" description="ANK" evidence="3">
    <location>
        <begin position="236"/>
        <end position="268"/>
    </location>
</feature>
<dbReference type="Pfam" id="PF00023">
    <property type="entry name" value="Ank"/>
    <property type="match status" value="2"/>
</dbReference>
<feature type="repeat" description="ANK" evidence="3">
    <location>
        <begin position="667"/>
        <end position="699"/>
    </location>
</feature>
<dbReference type="PANTHER" id="PTHR24198:SF194">
    <property type="entry name" value="INVERSIN-A"/>
    <property type="match status" value="1"/>
</dbReference>
<evidence type="ECO:0000256" key="1">
    <source>
        <dbReference type="ARBA" id="ARBA00022737"/>
    </source>
</evidence>
<proteinExistence type="predicted"/>
<feature type="repeat" description="ANK" evidence="3">
    <location>
        <begin position="565"/>
        <end position="597"/>
    </location>
</feature>
<dbReference type="Proteomes" id="UP001152024">
    <property type="component" value="Unassembled WGS sequence"/>
</dbReference>
<protein>
    <submittedName>
        <fullName evidence="4">Uncharacterized protein</fullName>
    </submittedName>
</protein>
<dbReference type="PANTHER" id="PTHR24198">
    <property type="entry name" value="ANKYRIN REPEAT AND PROTEIN KINASE DOMAIN-CONTAINING PROTEIN"/>
    <property type="match status" value="1"/>
</dbReference>
<keyword evidence="5" id="KW-1185">Reference proteome</keyword>
<dbReference type="PROSITE" id="PS50297">
    <property type="entry name" value="ANK_REP_REGION"/>
    <property type="match status" value="7"/>
</dbReference>
<feature type="repeat" description="ANK" evidence="3">
    <location>
        <begin position="433"/>
        <end position="465"/>
    </location>
</feature>
<gene>
    <name evidence="4" type="ORF">NW768_004855</name>
</gene>
<dbReference type="PROSITE" id="PS50088">
    <property type="entry name" value="ANK_REPEAT"/>
    <property type="match status" value="9"/>
</dbReference>
<evidence type="ECO:0000313" key="5">
    <source>
        <dbReference type="Proteomes" id="UP001152024"/>
    </source>
</evidence>
<keyword evidence="2 3" id="KW-0040">ANK repeat</keyword>
<reference evidence="4" key="1">
    <citation type="submission" date="2022-09" db="EMBL/GenBank/DDBJ databases">
        <title>Fusarium specimens isolated from Avocado Roots.</title>
        <authorList>
            <person name="Stajich J."/>
            <person name="Roper C."/>
            <person name="Heimlech-Rivalta G."/>
        </authorList>
    </citation>
    <scope>NUCLEOTIDE SEQUENCE</scope>
    <source>
        <strain evidence="4">CF00095</strain>
    </source>
</reference>
<dbReference type="Pfam" id="PF12796">
    <property type="entry name" value="Ank_2"/>
    <property type="match status" value="3"/>
</dbReference>
<feature type="repeat" description="ANK" evidence="3">
    <location>
        <begin position="598"/>
        <end position="630"/>
    </location>
</feature>
<dbReference type="InterPro" id="IPR036770">
    <property type="entry name" value="Ankyrin_rpt-contain_sf"/>
</dbReference>
<dbReference type="SMART" id="SM00248">
    <property type="entry name" value="ANK"/>
    <property type="match status" value="14"/>
</dbReference>
<dbReference type="InterPro" id="IPR002110">
    <property type="entry name" value="Ankyrin_rpt"/>
</dbReference>
<comment type="caution">
    <text evidence="4">The sequence shown here is derived from an EMBL/GenBank/DDBJ whole genome shotgun (WGS) entry which is preliminary data.</text>
</comment>
<evidence type="ECO:0000256" key="2">
    <source>
        <dbReference type="ARBA" id="ARBA00023043"/>
    </source>
</evidence>